<gene>
    <name evidence="2" type="ORF">BD311DRAFT_755989</name>
</gene>
<feature type="transmembrane region" description="Helical" evidence="1">
    <location>
        <begin position="44"/>
        <end position="61"/>
    </location>
</feature>
<dbReference type="EMBL" id="ML143411">
    <property type="protein sequence ID" value="TBU29660.1"/>
    <property type="molecule type" value="Genomic_DNA"/>
</dbReference>
<keyword evidence="1" id="KW-1133">Transmembrane helix</keyword>
<evidence type="ECO:0000256" key="1">
    <source>
        <dbReference type="SAM" id="Phobius"/>
    </source>
</evidence>
<keyword evidence="1" id="KW-0812">Transmembrane</keyword>
<accession>A0A4Q9MPH8</accession>
<protein>
    <submittedName>
        <fullName evidence="2">Uncharacterized protein</fullName>
    </submittedName>
</protein>
<dbReference type="Proteomes" id="UP000292957">
    <property type="component" value="Unassembled WGS sequence"/>
</dbReference>
<dbReference type="AlphaFoldDB" id="A0A4Q9MPH8"/>
<organism evidence="2">
    <name type="scientific">Dichomitus squalens</name>
    <dbReference type="NCBI Taxonomy" id="114155"/>
    <lineage>
        <taxon>Eukaryota</taxon>
        <taxon>Fungi</taxon>
        <taxon>Dikarya</taxon>
        <taxon>Basidiomycota</taxon>
        <taxon>Agaricomycotina</taxon>
        <taxon>Agaricomycetes</taxon>
        <taxon>Polyporales</taxon>
        <taxon>Polyporaceae</taxon>
        <taxon>Dichomitus</taxon>
    </lineage>
</organism>
<keyword evidence="1" id="KW-0472">Membrane</keyword>
<sequence>MAEHFQRLVRLFQILHLVPRRTCTLCQLDACKKEQNLPRMPSRLRLVVPMMGAVAPGLLLIPGRRIWAMLMPFFANSSTLQSGAVNPVV</sequence>
<name>A0A4Q9MPH8_9APHY</name>
<reference evidence="2" key="1">
    <citation type="submission" date="2019-01" db="EMBL/GenBank/DDBJ databases">
        <title>Draft genome sequences of three monokaryotic isolates of the white-rot basidiomycete fungus Dichomitus squalens.</title>
        <authorList>
            <consortium name="DOE Joint Genome Institute"/>
            <person name="Lopez S.C."/>
            <person name="Andreopoulos B."/>
            <person name="Pangilinan J."/>
            <person name="Lipzen A."/>
            <person name="Riley R."/>
            <person name="Ahrendt S."/>
            <person name="Ng V."/>
            <person name="Barry K."/>
            <person name="Daum C."/>
            <person name="Grigoriev I.V."/>
            <person name="Hilden K.S."/>
            <person name="Makela M.R."/>
            <person name="de Vries R.P."/>
        </authorList>
    </citation>
    <scope>NUCLEOTIDE SEQUENCE [LARGE SCALE GENOMIC DNA]</scope>
    <source>
        <strain evidence="2">OM18370.1</strain>
    </source>
</reference>
<evidence type="ECO:0000313" key="2">
    <source>
        <dbReference type="EMBL" id="TBU29660.1"/>
    </source>
</evidence>
<proteinExistence type="predicted"/>